<proteinExistence type="predicted"/>
<comment type="caution">
    <text evidence="1">The sequence shown here is derived from an EMBL/GenBank/DDBJ whole genome shotgun (WGS) entry which is preliminary data.</text>
</comment>
<gene>
    <name evidence="1" type="ORF">AFUS01_LOCUS40358</name>
</gene>
<evidence type="ECO:0000313" key="1">
    <source>
        <dbReference type="EMBL" id="CAG7830561.1"/>
    </source>
</evidence>
<keyword evidence="2" id="KW-1185">Reference proteome</keyword>
<dbReference type="Proteomes" id="UP000708208">
    <property type="component" value="Unassembled WGS sequence"/>
</dbReference>
<dbReference type="EMBL" id="CAJVCH010556523">
    <property type="protein sequence ID" value="CAG7830561.1"/>
    <property type="molecule type" value="Genomic_DNA"/>
</dbReference>
<accession>A0A8J2LF45</accession>
<sequence length="288" mass="32427">IIVTSRNRVWDESYVIDVPSLSSNEYFNLLITQLKFEDNQGNHTLANRITKLCDGLPLVILQVIADIRVATEERKAIGLPAYTMEDYLSEINDDKRTVQTSSIPADSPFGAGVFRVYKSTLKILCTKEHGQEALRCLSIMALLNPDNIPTMLLIYLLGEANKSTTAKILVLLHKQNVITRCKDFYKIHRVIQHIILYANQTTAVDGIAHYIIVETLGSIVPLFKSYLDQFSSHGENLVEVLQNGLQLATHVNKHLKLTEMMGFLKSLADKLNFHGNQLDAEIFVETSQ</sequence>
<dbReference type="OrthoDB" id="8123811at2759"/>
<protein>
    <submittedName>
        <fullName evidence="1">Uncharacterized protein</fullName>
    </submittedName>
</protein>
<evidence type="ECO:0000313" key="2">
    <source>
        <dbReference type="Proteomes" id="UP000708208"/>
    </source>
</evidence>
<reference evidence="1" key="1">
    <citation type="submission" date="2021-06" db="EMBL/GenBank/DDBJ databases">
        <authorList>
            <person name="Hodson N. C."/>
            <person name="Mongue J. A."/>
            <person name="Jaron S. K."/>
        </authorList>
    </citation>
    <scope>NUCLEOTIDE SEQUENCE</scope>
</reference>
<name>A0A8J2LF45_9HEXA</name>
<dbReference type="AlphaFoldDB" id="A0A8J2LF45"/>
<feature type="non-terminal residue" evidence="1">
    <location>
        <position position="1"/>
    </location>
</feature>
<organism evidence="1 2">
    <name type="scientific">Allacma fusca</name>
    <dbReference type="NCBI Taxonomy" id="39272"/>
    <lineage>
        <taxon>Eukaryota</taxon>
        <taxon>Metazoa</taxon>
        <taxon>Ecdysozoa</taxon>
        <taxon>Arthropoda</taxon>
        <taxon>Hexapoda</taxon>
        <taxon>Collembola</taxon>
        <taxon>Symphypleona</taxon>
        <taxon>Sminthuridae</taxon>
        <taxon>Allacma</taxon>
    </lineage>
</organism>